<organism evidence="1 2">
    <name type="scientific">Polaribacter porphyrae</name>
    <dbReference type="NCBI Taxonomy" id="1137780"/>
    <lineage>
        <taxon>Bacteria</taxon>
        <taxon>Pseudomonadati</taxon>
        <taxon>Bacteroidota</taxon>
        <taxon>Flavobacteriia</taxon>
        <taxon>Flavobacteriales</taxon>
        <taxon>Flavobacteriaceae</taxon>
    </lineage>
</organism>
<dbReference type="OrthoDB" id="1145224at2"/>
<accession>A0A2S7WTJ6</accession>
<reference evidence="1 2" key="1">
    <citation type="submission" date="2016-12" db="EMBL/GenBank/DDBJ databases">
        <title>Trade-off between light-utilization and light-protection in marine flavobacteria.</title>
        <authorList>
            <person name="Kumagai Y."/>
            <person name="Yoshizawa S."/>
            <person name="Kogure K."/>
            <person name="Iwasaki W."/>
        </authorList>
    </citation>
    <scope>NUCLEOTIDE SEQUENCE [LARGE SCALE GENOMIC DNA]</scope>
    <source>
        <strain evidence="1 2">NBRC 108759</strain>
    </source>
</reference>
<protein>
    <submittedName>
        <fullName evidence="1">Uncharacterized protein</fullName>
    </submittedName>
</protein>
<keyword evidence="2" id="KW-1185">Reference proteome</keyword>
<sequence>MCNTCKTYALTFNNVFFQFTKEQLYKFKVYVSQIDVDYWLDYNSCSAQKRKIPIPTSHQNLVLIFDIYELKALRILLGIDLNGFQDEIIEPADIDYPLILN</sequence>
<proteinExistence type="predicted"/>
<evidence type="ECO:0000313" key="1">
    <source>
        <dbReference type="EMBL" id="PQJ80910.1"/>
    </source>
</evidence>
<dbReference type="Pfam" id="PF20391">
    <property type="entry name" value="DUF6686"/>
    <property type="match status" value="1"/>
</dbReference>
<gene>
    <name evidence="1" type="ORF">BTO18_04965</name>
</gene>
<comment type="caution">
    <text evidence="1">The sequence shown here is derived from an EMBL/GenBank/DDBJ whole genome shotgun (WGS) entry which is preliminary data.</text>
</comment>
<dbReference type="AlphaFoldDB" id="A0A2S7WTJ6"/>
<evidence type="ECO:0000313" key="2">
    <source>
        <dbReference type="Proteomes" id="UP000238882"/>
    </source>
</evidence>
<dbReference type="Proteomes" id="UP000238882">
    <property type="component" value="Unassembled WGS sequence"/>
</dbReference>
<dbReference type="InterPro" id="IPR046508">
    <property type="entry name" value="DUF6686"/>
</dbReference>
<name>A0A2S7WTJ6_9FLAO</name>
<dbReference type="EMBL" id="MSCN01000001">
    <property type="protein sequence ID" value="PQJ80910.1"/>
    <property type="molecule type" value="Genomic_DNA"/>
</dbReference>